<dbReference type="Gene3D" id="1.10.1740.10">
    <property type="match status" value="1"/>
</dbReference>
<keyword evidence="3" id="KW-0731">Sigma factor</keyword>
<dbReference type="InterPro" id="IPR013324">
    <property type="entry name" value="RNA_pol_sigma_r3/r4-like"/>
</dbReference>
<dbReference type="CDD" id="cd06171">
    <property type="entry name" value="Sigma70_r4"/>
    <property type="match status" value="1"/>
</dbReference>
<evidence type="ECO:0000256" key="1">
    <source>
        <dbReference type="ARBA" id="ARBA00010641"/>
    </source>
</evidence>
<evidence type="ECO:0000256" key="3">
    <source>
        <dbReference type="ARBA" id="ARBA00023082"/>
    </source>
</evidence>
<dbReference type="AlphaFoldDB" id="A0A5B9M6E8"/>
<dbReference type="PANTHER" id="PTHR43133:SF51">
    <property type="entry name" value="RNA POLYMERASE SIGMA FACTOR"/>
    <property type="match status" value="1"/>
</dbReference>
<keyword evidence="4" id="KW-0804">Transcription</keyword>
<reference evidence="6 7" key="1">
    <citation type="submission" date="2019-02" db="EMBL/GenBank/DDBJ databases">
        <title>Planctomycetal bacteria perform biofilm scaping via a novel small molecule.</title>
        <authorList>
            <person name="Jeske O."/>
            <person name="Boedeker C."/>
            <person name="Wiegand S."/>
            <person name="Breitling P."/>
            <person name="Kallscheuer N."/>
            <person name="Jogler M."/>
            <person name="Rohde M."/>
            <person name="Petersen J."/>
            <person name="Medema M.H."/>
            <person name="Surup F."/>
            <person name="Jogler C."/>
        </authorList>
    </citation>
    <scope>NUCLEOTIDE SEQUENCE [LARGE SCALE GENOMIC DNA]</scope>
    <source>
        <strain evidence="6 7">Mal15</strain>
    </source>
</reference>
<dbReference type="InterPro" id="IPR013249">
    <property type="entry name" value="RNA_pol_sigma70_r4_t2"/>
</dbReference>
<dbReference type="GO" id="GO:0006352">
    <property type="term" value="P:DNA-templated transcription initiation"/>
    <property type="evidence" value="ECO:0007669"/>
    <property type="project" value="InterPro"/>
</dbReference>
<evidence type="ECO:0000256" key="4">
    <source>
        <dbReference type="ARBA" id="ARBA00023163"/>
    </source>
</evidence>
<comment type="similarity">
    <text evidence="1">Belongs to the sigma-70 factor family. ECF subfamily.</text>
</comment>
<dbReference type="KEGG" id="smam:Mal15_02500"/>
<dbReference type="GO" id="GO:0003677">
    <property type="term" value="F:DNA binding"/>
    <property type="evidence" value="ECO:0007669"/>
    <property type="project" value="InterPro"/>
</dbReference>
<dbReference type="EMBL" id="CP036264">
    <property type="protein sequence ID" value="QEF96223.1"/>
    <property type="molecule type" value="Genomic_DNA"/>
</dbReference>
<gene>
    <name evidence="6" type="ORF">Mal15_02500</name>
</gene>
<dbReference type="SUPFAM" id="SSF88659">
    <property type="entry name" value="Sigma3 and sigma4 domains of RNA polymerase sigma factors"/>
    <property type="match status" value="1"/>
</dbReference>
<accession>A0A5B9M6E8</accession>
<dbReference type="NCBIfam" id="TIGR02937">
    <property type="entry name" value="sigma70-ECF"/>
    <property type="match status" value="1"/>
</dbReference>
<evidence type="ECO:0000313" key="6">
    <source>
        <dbReference type="EMBL" id="QEF96223.1"/>
    </source>
</evidence>
<name>A0A5B9M6E8_9BACT</name>
<dbReference type="InterPro" id="IPR014284">
    <property type="entry name" value="RNA_pol_sigma-70_dom"/>
</dbReference>
<dbReference type="RefSeq" id="WP_147866063.1">
    <property type="nucleotide sequence ID" value="NZ_CP036264.1"/>
</dbReference>
<feature type="domain" description="RNA polymerase sigma factor 70 region 4 type 2" evidence="5">
    <location>
        <begin position="177"/>
        <end position="229"/>
    </location>
</feature>
<evidence type="ECO:0000313" key="7">
    <source>
        <dbReference type="Proteomes" id="UP000321353"/>
    </source>
</evidence>
<dbReference type="SUPFAM" id="SSF88946">
    <property type="entry name" value="Sigma2 domain of RNA polymerase sigma factors"/>
    <property type="match status" value="1"/>
</dbReference>
<organism evidence="6 7">
    <name type="scientific">Stieleria maiorica</name>
    <dbReference type="NCBI Taxonomy" id="2795974"/>
    <lineage>
        <taxon>Bacteria</taxon>
        <taxon>Pseudomonadati</taxon>
        <taxon>Planctomycetota</taxon>
        <taxon>Planctomycetia</taxon>
        <taxon>Pirellulales</taxon>
        <taxon>Pirellulaceae</taxon>
        <taxon>Stieleria</taxon>
    </lineage>
</organism>
<sequence length="238" mass="26988">MWDRFPAYPSDNDHISLVHWTPETIEPQRLPTRTRDGSGDGMSSELSVMDARLIEDLLGGCPDAWTQLIDRYGALVRSRVADVAAAFDRQSDWSTIDDVTAEVFASLLARDAAALRCFRNQSTLATYLSVIATRVARRMVAKLVRHAHRQSDSLDDLDPCPSAADPESMLIGKEERDRLLTLVDRLSPRQKQLVVAFYREEQTYAEISHRFDIPIGSIGTTLRRAEEKLRQWIDDETE</sequence>
<dbReference type="Pfam" id="PF08281">
    <property type="entry name" value="Sigma70_r4_2"/>
    <property type="match status" value="1"/>
</dbReference>
<dbReference type="Proteomes" id="UP000321353">
    <property type="component" value="Chromosome"/>
</dbReference>
<evidence type="ECO:0000256" key="2">
    <source>
        <dbReference type="ARBA" id="ARBA00023015"/>
    </source>
</evidence>
<keyword evidence="2" id="KW-0805">Transcription regulation</keyword>
<dbReference type="Gene3D" id="1.10.10.10">
    <property type="entry name" value="Winged helix-like DNA-binding domain superfamily/Winged helix DNA-binding domain"/>
    <property type="match status" value="1"/>
</dbReference>
<keyword evidence="7" id="KW-1185">Reference proteome</keyword>
<dbReference type="InterPro" id="IPR036388">
    <property type="entry name" value="WH-like_DNA-bd_sf"/>
</dbReference>
<dbReference type="PANTHER" id="PTHR43133">
    <property type="entry name" value="RNA POLYMERASE ECF-TYPE SIGMA FACTO"/>
    <property type="match status" value="1"/>
</dbReference>
<dbReference type="GO" id="GO:0016987">
    <property type="term" value="F:sigma factor activity"/>
    <property type="evidence" value="ECO:0007669"/>
    <property type="project" value="UniProtKB-KW"/>
</dbReference>
<dbReference type="InterPro" id="IPR013325">
    <property type="entry name" value="RNA_pol_sigma_r2"/>
</dbReference>
<protein>
    <submittedName>
        <fullName evidence="6">RNA polymerase sigma factor</fullName>
    </submittedName>
</protein>
<proteinExistence type="inferred from homology"/>
<evidence type="ECO:0000259" key="5">
    <source>
        <dbReference type="Pfam" id="PF08281"/>
    </source>
</evidence>
<dbReference type="InterPro" id="IPR039425">
    <property type="entry name" value="RNA_pol_sigma-70-like"/>
</dbReference>